<protein>
    <recommendedName>
        <fullName evidence="3 4">Small ribosomal subunit protein bS6</fullName>
    </recommendedName>
</protein>
<dbReference type="GO" id="GO:0005737">
    <property type="term" value="C:cytoplasm"/>
    <property type="evidence" value="ECO:0007669"/>
    <property type="project" value="UniProtKB-ARBA"/>
</dbReference>
<dbReference type="EMBL" id="JANJZL010000005">
    <property type="protein sequence ID" value="MCR2044379.1"/>
    <property type="molecule type" value="Genomic_DNA"/>
</dbReference>
<evidence type="ECO:0000313" key="5">
    <source>
        <dbReference type="EMBL" id="MCR2044379.1"/>
    </source>
</evidence>
<keyword evidence="4" id="KW-0699">rRNA-binding</keyword>
<dbReference type="SUPFAM" id="SSF54995">
    <property type="entry name" value="Ribosomal protein S6"/>
    <property type="match status" value="1"/>
</dbReference>
<dbReference type="PANTHER" id="PTHR21011:SF1">
    <property type="entry name" value="SMALL RIBOSOMAL SUBUNIT PROTEIN BS6M"/>
    <property type="match status" value="1"/>
</dbReference>
<dbReference type="InterPro" id="IPR000529">
    <property type="entry name" value="Ribosomal_bS6"/>
</dbReference>
<dbReference type="GO" id="GO:0005840">
    <property type="term" value="C:ribosome"/>
    <property type="evidence" value="ECO:0007669"/>
    <property type="project" value="UniProtKB-KW"/>
</dbReference>
<dbReference type="Gene3D" id="3.30.70.60">
    <property type="match status" value="1"/>
</dbReference>
<dbReference type="OrthoDB" id="9812702at2"/>
<comment type="caution">
    <text evidence="5">The sequence shown here is derived from an EMBL/GenBank/DDBJ whole genome shotgun (WGS) entry which is preliminary data.</text>
</comment>
<evidence type="ECO:0000256" key="2">
    <source>
        <dbReference type="ARBA" id="ARBA00035104"/>
    </source>
</evidence>
<dbReference type="Pfam" id="PF01250">
    <property type="entry name" value="Ribosomal_S6"/>
    <property type="match status" value="1"/>
</dbReference>
<sequence>MNKYEAVLIFVPNMEEEKRNTLLDKFKGIIESDGTITNIDEWGNRKLAYEINDYTDGYYVILNFEAKPEVIDEINRVAKISDDVMRHMVIKEDK</sequence>
<dbReference type="NCBIfam" id="TIGR00166">
    <property type="entry name" value="S6"/>
    <property type="match status" value="1"/>
</dbReference>
<keyword evidence="4" id="KW-0687">Ribonucleoprotein</keyword>
<dbReference type="GO" id="GO:0070181">
    <property type="term" value="F:small ribosomal subunit rRNA binding"/>
    <property type="evidence" value="ECO:0007669"/>
    <property type="project" value="TreeGrafter"/>
</dbReference>
<comment type="similarity">
    <text evidence="1 4">Belongs to the bacterial ribosomal protein bS6 family.</text>
</comment>
<comment type="function">
    <text evidence="2 4">Binds together with bS18 to 16S ribosomal RNA.</text>
</comment>
<keyword evidence="6" id="KW-1185">Reference proteome</keyword>
<dbReference type="HAMAP" id="MF_00360">
    <property type="entry name" value="Ribosomal_bS6"/>
    <property type="match status" value="1"/>
</dbReference>
<name>A0A9X2MIK8_9FIRM</name>
<dbReference type="InterPro" id="IPR035980">
    <property type="entry name" value="Ribosomal_bS6_sf"/>
</dbReference>
<dbReference type="GO" id="GO:1990904">
    <property type="term" value="C:ribonucleoprotein complex"/>
    <property type="evidence" value="ECO:0007669"/>
    <property type="project" value="UniProtKB-KW"/>
</dbReference>
<dbReference type="InterPro" id="IPR020814">
    <property type="entry name" value="Ribosomal_S6_plastid/chlpt"/>
</dbReference>
<dbReference type="RefSeq" id="WP_042679111.1">
    <property type="nucleotide sequence ID" value="NZ_CABKTM010000011.1"/>
</dbReference>
<evidence type="ECO:0000256" key="1">
    <source>
        <dbReference type="ARBA" id="ARBA00009512"/>
    </source>
</evidence>
<evidence type="ECO:0000313" key="6">
    <source>
        <dbReference type="Proteomes" id="UP001142078"/>
    </source>
</evidence>
<dbReference type="PANTHER" id="PTHR21011">
    <property type="entry name" value="MITOCHONDRIAL 28S RIBOSOMAL PROTEIN S6"/>
    <property type="match status" value="1"/>
</dbReference>
<reference evidence="5" key="1">
    <citation type="submission" date="2022-07" db="EMBL/GenBank/DDBJ databases">
        <title>Enhanced cultured diversity of the mouse gut microbiota enables custom-made synthetic communities.</title>
        <authorList>
            <person name="Afrizal A."/>
        </authorList>
    </citation>
    <scope>NUCLEOTIDE SEQUENCE</scope>
    <source>
        <strain evidence="5">DSM 29482</strain>
    </source>
</reference>
<dbReference type="Proteomes" id="UP001142078">
    <property type="component" value="Unassembled WGS sequence"/>
</dbReference>
<evidence type="ECO:0000256" key="3">
    <source>
        <dbReference type="ARBA" id="ARBA00035294"/>
    </source>
</evidence>
<dbReference type="CDD" id="cd00473">
    <property type="entry name" value="bS6"/>
    <property type="match status" value="1"/>
</dbReference>
<keyword evidence="4" id="KW-0694">RNA-binding</keyword>
<dbReference type="GO" id="GO:0006412">
    <property type="term" value="P:translation"/>
    <property type="evidence" value="ECO:0007669"/>
    <property type="project" value="UniProtKB-UniRule"/>
</dbReference>
<dbReference type="GO" id="GO:0003735">
    <property type="term" value="F:structural constituent of ribosome"/>
    <property type="evidence" value="ECO:0007669"/>
    <property type="project" value="InterPro"/>
</dbReference>
<evidence type="ECO:0000256" key="4">
    <source>
        <dbReference type="HAMAP-Rule" id="MF_00360"/>
    </source>
</evidence>
<dbReference type="AlphaFoldDB" id="A0A9X2MIK8"/>
<dbReference type="InterPro" id="IPR014717">
    <property type="entry name" value="Transl_elong_EF1B/ribsomal_bS6"/>
</dbReference>
<keyword evidence="4 5" id="KW-0689">Ribosomal protein</keyword>
<accession>A0A9X2MIK8</accession>
<proteinExistence type="inferred from homology"/>
<gene>
    <name evidence="4 5" type="primary">rpsF</name>
    <name evidence="5" type="ORF">NSA23_09665</name>
</gene>
<organism evidence="5 6">
    <name type="scientific">Anaerosalibacter massiliensis</name>
    <dbReference type="NCBI Taxonomy" id="1347392"/>
    <lineage>
        <taxon>Bacteria</taxon>
        <taxon>Bacillati</taxon>
        <taxon>Bacillota</taxon>
        <taxon>Tissierellia</taxon>
        <taxon>Tissierellales</taxon>
        <taxon>Sporanaerobacteraceae</taxon>
        <taxon>Anaerosalibacter</taxon>
    </lineage>
</organism>